<dbReference type="Gene3D" id="3.40.50.1390">
    <property type="entry name" value="Resolvase, N-terminal catalytic domain"/>
    <property type="match status" value="1"/>
</dbReference>
<organism evidence="4 5">
    <name type="scientific">Spirosoma pollinicola</name>
    <dbReference type="NCBI Taxonomy" id="2057025"/>
    <lineage>
        <taxon>Bacteria</taxon>
        <taxon>Pseudomonadati</taxon>
        <taxon>Bacteroidota</taxon>
        <taxon>Cytophagia</taxon>
        <taxon>Cytophagales</taxon>
        <taxon>Cytophagaceae</taxon>
        <taxon>Spirosoma</taxon>
    </lineage>
</organism>
<proteinExistence type="predicted"/>
<keyword evidence="5" id="KW-1185">Reference proteome</keyword>
<dbReference type="AlphaFoldDB" id="A0A2K8ZAE7"/>
<dbReference type="SUPFAM" id="SSF53041">
    <property type="entry name" value="Resolvase-like"/>
    <property type="match status" value="1"/>
</dbReference>
<evidence type="ECO:0000256" key="2">
    <source>
        <dbReference type="ARBA" id="ARBA00023172"/>
    </source>
</evidence>
<reference evidence="4 5" key="1">
    <citation type="submission" date="2017-11" db="EMBL/GenBank/DDBJ databases">
        <title>Taxonomic description and genome sequences of Spirosoma HA7 sp. nov., isolated from pollen microhabitat of Corylus avellana.</title>
        <authorList>
            <person name="Ambika Manirajan B."/>
            <person name="Suarez C."/>
            <person name="Ratering S."/>
            <person name="Geissler-Plaum R."/>
            <person name="Cardinale M."/>
            <person name="Sylvia S."/>
        </authorList>
    </citation>
    <scope>NUCLEOTIDE SEQUENCE [LARGE SCALE GENOMIC DNA]</scope>
    <source>
        <strain evidence="4 5">HA7</strain>
    </source>
</reference>
<dbReference type="PANTHER" id="PTHR30461:SF2">
    <property type="entry name" value="SERINE RECOMBINASE PINE-RELATED"/>
    <property type="match status" value="1"/>
</dbReference>
<dbReference type="CDD" id="cd00338">
    <property type="entry name" value="Ser_Recombinase"/>
    <property type="match status" value="1"/>
</dbReference>
<name>A0A2K8ZAE7_9BACT</name>
<gene>
    <name evidence="4" type="ORF">CWM47_36100</name>
</gene>
<evidence type="ECO:0000313" key="4">
    <source>
        <dbReference type="EMBL" id="AUD06799.1"/>
    </source>
</evidence>
<evidence type="ECO:0000313" key="5">
    <source>
        <dbReference type="Proteomes" id="UP000232883"/>
    </source>
</evidence>
<dbReference type="InterPro" id="IPR050639">
    <property type="entry name" value="SSR_resolvase"/>
</dbReference>
<dbReference type="GO" id="GO:0003677">
    <property type="term" value="F:DNA binding"/>
    <property type="evidence" value="ECO:0007669"/>
    <property type="project" value="UniProtKB-KW"/>
</dbReference>
<evidence type="ECO:0000256" key="1">
    <source>
        <dbReference type="ARBA" id="ARBA00023125"/>
    </source>
</evidence>
<dbReference type="GO" id="GO:0000150">
    <property type="term" value="F:DNA strand exchange activity"/>
    <property type="evidence" value="ECO:0007669"/>
    <property type="project" value="InterPro"/>
</dbReference>
<keyword evidence="2" id="KW-0233">DNA recombination</keyword>
<sequence>MVKYVAYYRVSTQKQGRSGLGLDAQKAGIHAFCGEQLIGDFIEIESGGKTSRKELAKAIELCQKENAKLIAYRLDRVLRNLEILVALRLNKVMFTALDCLNDSDMIINIKAALAEDELRKISERTRAALHQKKARGFTLGKPDNFCAEGRQKGTGVGKHAARNHPANQQAAELIRLYQRDKMTLRAIAQQLNNTGFRTRTGKLFQAESVRRLMSKALVRQQ</sequence>
<protein>
    <submittedName>
        <fullName evidence="4">Resolvase</fullName>
    </submittedName>
</protein>
<dbReference type="InterPro" id="IPR036162">
    <property type="entry name" value="Resolvase-like_N_sf"/>
</dbReference>
<accession>A0A2K8ZAE7</accession>
<dbReference type="PANTHER" id="PTHR30461">
    <property type="entry name" value="DNA-INVERTASE FROM LAMBDOID PROPHAGE"/>
    <property type="match status" value="1"/>
</dbReference>
<evidence type="ECO:0000259" key="3">
    <source>
        <dbReference type="SMART" id="SM00857"/>
    </source>
</evidence>
<dbReference type="Proteomes" id="UP000232883">
    <property type="component" value="Chromosome"/>
</dbReference>
<dbReference type="SMART" id="SM00857">
    <property type="entry name" value="Resolvase"/>
    <property type="match status" value="1"/>
</dbReference>
<dbReference type="InterPro" id="IPR006119">
    <property type="entry name" value="Resolv_N"/>
</dbReference>
<keyword evidence="1" id="KW-0238">DNA-binding</keyword>
<dbReference type="Pfam" id="PF00239">
    <property type="entry name" value="Resolvase"/>
    <property type="match status" value="1"/>
</dbReference>
<feature type="domain" description="Resolvase/invertase-type recombinase catalytic" evidence="3">
    <location>
        <begin position="4"/>
        <end position="138"/>
    </location>
</feature>
<dbReference type="OrthoDB" id="2290206at2"/>
<dbReference type="KEGG" id="spir:CWM47_36100"/>
<dbReference type="EMBL" id="CP025096">
    <property type="protein sequence ID" value="AUD06799.1"/>
    <property type="molecule type" value="Genomic_DNA"/>
</dbReference>
<dbReference type="RefSeq" id="WP_100993334.1">
    <property type="nucleotide sequence ID" value="NZ_CP025096.1"/>
</dbReference>